<keyword evidence="2" id="KW-1003">Cell membrane</keyword>
<dbReference type="GO" id="GO:0005886">
    <property type="term" value="C:plasma membrane"/>
    <property type="evidence" value="ECO:0007669"/>
    <property type="project" value="UniProtKB-SubCell"/>
</dbReference>
<name>A0A1M7S148_9RHOB</name>
<evidence type="ECO:0000259" key="10">
    <source>
        <dbReference type="Pfam" id="PF13231"/>
    </source>
</evidence>
<dbReference type="GO" id="GO:0016763">
    <property type="term" value="F:pentosyltransferase activity"/>
    <property type="evidence" value="ECO:0007669"/>
    <property type="project" value="TreeGrafter"/>
</dbReference>
<feature type="transmembrane region" description="Helical" evidence="9">
    <location>
        <begin position="222"/>
        <end position="253"/>
    </location>
</feature>
<feature type="compositionally biased region" description="Gly residues" evidence="8">
    <location>
        <begin position="13"/>
        <end position="22"/>
    </location>
</feature>
<feature type="region of interest" description="Disordered" evidence="8">
    <location>
        <begin position="1"/>
        <end position="69"/>
    </location>
</feature>
<evidence type="ECO:0000313" key="12">
    <source>
        <dbReference type="Proteomes" id="UP000184066"/>
    </source>
</evidence>
<feature type="compositionally biased region" description="Low complexity" evidence="8">
    <location>
        <begin position="24"/>
        <end position="34"/>
    </location>
</feature>
<feature type="transmembrane region" description="Helical" evidence="9">
    <location>
        <begin position="141"/>
        <end position="160"/>
    </location>
</feature>
<evidence type="ECO:0000256" key="3">
    <source>
        <dbReference type="ARBA" id="ARBA00022676"/>
    </source>
</evidence>
<evidence type="ECO:0000256" key="5">
    <source>
        <dbReference type="ARBA" id="ARBA00022692"/>
    </source>
</evidence>
<evidence type="ECO:0000256" key="9">
    <source>
        <dbReference type="SAM" id="Phobius"/>
    </source>
</evidence>
<feature type="compositionally biased region" description="Low complexity" evidence="8">
    <location>
        <begin position="44"/>
        <end position="55"/>
    </location>
</feature>
<sequence>MSEQGDTPRSGGPAAGSGGRGRAGARSGARAAKGGAKGGEKAPARGAAKAGARGPAKARRKSPPGAPGADDRRWWARAALLLLGVFALRLAINALGIVPVHFDEAQYWVYAEALDLGYYSKPPLTAWLIRLSTELLGLSDFSLRFFSPVAHLAIGALIFAAARRLWDARTGFWAAALYTAAPGVSVSAMLMTTDPPMMAGWALALWALTRAMTAREGAQTGWWAVAGLGLGLGLLAKYTAIAFALSALGYALFARQGPADRRARMGAAAMAATALAVLAPNLWWNATHGFATIAHLSENAELARAGLHPGKLAEFLGAQLGVFGPVAFAALLAGLWRAARARGWRADWRARLAAWMSAPLLAAMCVQALLSQANPNWAAPAYVAGAILAARWLLERGWSRALRAHLVIGAVAAAAVLAAGALYDLAGPSLPRRFDPFKKMRDGAPLCERALTALEEEGADALASNDRRRLSECMYLGGLGLADIAVWDPDGAPSNHFEMTSRLEPGDARVMVLVIQNPEQAARIARRFARAELWEEGAFATHADRSVAYGIWIVQGFRGY</sequence>
<dbReference type="InterPro" id="IPR038731">
    <property type="entry name" value="RgtA/B/C-like"/>
</dbReference>
<protein>
    <submittedName>
        <fullName evidence="11">Dolichyl-phosphate-mannose-protein mannosyltransferase</fullName>
    </submittedName>
</protein>
<dbReference type="STRING" id="1189325.SAMN04488119_102108"/>
<dbReference type="RefSeq" id="WP_072745967.1">
    <property type="nucleotide sequence ID" value="NZ_FOHL01000002.1"/>
</dbReference>
<dbReference type="OrthoDB" id="9811222at2"/>
<reference evidence="11 12" key="1">
    <citation type="submission" date="2016-12" db="EMBL/GenBank/DDBJ databases">
        <authorList>
            <person name="Song W.-J."/>
            <person name="Kurnit D.M."/>
        </authorList>
    </citation>
    <scope>NUCLEOTIDE SEQUENCE [LARGE SCALE GENOMIC DNA]</scope>
    <source>
        <strain evidence="11 12">CGMCC 1.10808</strain>
    </source>
</reference>
<keyword evidence="7 9" id="KW-0472">Membrane</keyword>
<dbReference type="PANTHER" id="PTHR33908">
    <property type="entry name" value="MANNOSYLTRANSFERASE YKCB-RELATED"/>
    <property type="match status" value="1"/>
</dbReference>
<evidence type="ECO:0000256" key="2">
    <source>
        <dbReference type="ARBA" id="ARBA00022475"/>
    </source>
</evidence>
<evidence type="ECO:0000313" key="11">
    <source>
        <dbReference type="EMBL" id="SHN52166.1"/>
    </source>
</evidence>
<evidence type="ECO:0000256" key="7">
    <source>
        <dbReference type="ARBA" id="ARBA00023136"/>
    </source>
</evidence>
<dbReference type="InterPro" id="IPR050297">
    <property type="entry name" value="LipidA_mod_glycosyltrf_83"/>
</dbReference>
<evidence type="ECO:0000256" key="4">
    <source>
        <dbReference type="ARBA" id="ARBA00022679"/>
    </source>
</evidence>
<organism evidence="11 12">
    <name type="scientific">Oceanicella actignis</name>
    <dbReference type="NCBI Taxonomy" id="1189325"/>
    <lineage>
        <taxon>Bacteria</taxon>
        <taxon>Pseudomonadati</taxon>
        <taxon>Pseudomonadota</taxon>
        <taxon>Alphaproteobacteria</taxon>
        <taxon>Rhodobacterales</taxon>
        <taxon>Paracoccaceae</taxon>
        <taxon>Oceanicella</taxon>
    </lineage>
</organism>
<feature type="transmembrane region" description="Helical" evidence="9">
    <location>
        <begin position="80"/>
        <end position="102"/>
    </location>
</feature>
<feature type="transmembrane region" description="Helical" evidence="9">
    <location>
        <begin position="316"/>
        <end position="336"/>
    </location>
</feature>
<accession>A0A1M7S148</accession>
<feature type="transmembrane region" description="Helical" evidence="9">
    <location>
        <begin position="172"/>
        <end position="191"/>
    </location>
</feature>
<dbReference type="PANTHER" id="PTHR33908:SF11">
    <property type="entry name" value="MEMBRANE PROTEIN"/>
    <property type="match status" value="1"/>
</dbReference>
<dbReference type="Pfam" id="PF13231">
    <property type="entry name" value="PMT_2"/>
    <property type="match status" value="1"/>
</dbReference>
<feature type="transmembrane region" description="Helical" evidence="9">
    <location>
        <begin position="265"/>
        <end position="284"/>
    </location>
</feature>
<keyword evidence="6 9" id="KW-1133">Transmembrane helix</keyword>
<dbReference type="Proteomes" id="UP000184066">
    <property type="component" value="Unassembled WGS sequence"/>
</dbReference>
<keyword evidence="12" id="KW-1185">Reference proteome</keyword>
<comment type="subcellular location">
    <subcellularLocation>
        <location evidence="1">Cell membrane</location>
        <topology evidence="1">Multi-pass membrane protein</topology>
    </subcellularLocation>
</comment>
<feature type="transmembrane region" description="Helical" evidence="9">
    <location>
        <begin position="348"/>
        <end position="370"/>
    </location>
</feature>
<feature type="transmembrane region" description="Helical" evidence="9">
    <location>
        <begin position="406"/>
        <end position="426"/>
    </location>
</feature>
<keyword evidence="5 9" id="KW-0812">Transmembrane</keyword>
<dbReference type="EMBL" id="FRDL01000001">
    <property type="protein sequence ID" value="SHN52166.1"/>
    <property type="molecule type" value="Genomic_DNA"/>
</dbReference>
<keyword evidence="4 11" id="KW-0808">Transferase</keyword>
<feature type="transmembrane region" description="Helical" evidence="9">
    <location>
        <begin position="376"/>
        <end position="394"/>
    </location>
</feature>
<evidence type="ECO:0000256" key="8">
    <source>
        <dbReference type="SAM" id="MobiDB-lite"/>
    </source>
</evidence>
<keyword evidence="3 11" id="KW-0328">Glycosyltransferase</keyword>
<proteinExistence type="predicted"/>
<evidence type="ECO:0000256" key="1">
    <source>
        <dbReference type="ARBA" id="ARBA00004651"/>
    </source>
</evidence>
<dbReference type="GO" id="GO:0009103">
    <property type="term" value="P:lipopolysaccharide biosynthetic process"/>
    <property type="evidence" value="ECO:0007669"/>
    <property type="project" value="UniProtKB-ARBA"/>
</dbReference>
<gene>
    <name evidence="11" type="ORF">SAMN05216200_101410</name>
</gene>
<feature type="domain" description="Glycosyltransferase RgtA/B/C/D-like" evidence="10">
    <location>
        <begin position="120"/>
        <end position="284"/>
    </location>
</feature>
<dbReference type="AlphaFoldDB" id="A0A1M7S148"/>
<evidence type="ECO:0000256" key="6">
    <source>
        <dbReference type="ARBA" id="ARBA00022989"/>
    </source>
</evidence>